<dbReference type="EMBL" id="KQ241791">
    <property type="protein sequence ID" value="KNC84059.1"/>
    <property type="molecule type" value="Genomic_DNA"/>
</dbReference>
<evidence type="ECO:0000259" key="8">
    <source>
        <dbReference type="Pfam" id="PF05285"/>
    </source>
</evidence>
<dbReference type="InterPro" id="IPR012977">
    <property type="entry name" value="SDA1_N"/>
</dbReference>
<dbReference type="Pfam" id="PF08158">
    <property type="entry name" value="SDA1_HEAT"/>
    <property type="match status" value="2"/>
</dbReference>
<keyword evidence="4 6" id="KW-0653">Protein transport</keyword>
<dbReference type="GO" id="GO:0005730">
    <property type="term" value="C:nucleolus"/>
    <property type="evidence" value="ECO:0007669"/>
    <property type="project" value="UniProtKB-SubCell"/>
</dbReference>
<proteinExistence type="inferred from homology"/>
<evidence type="ECO:0000259" key="9">
    <source>
        <dbReference type="Pfam" id="PF08158"/>
    </source>
</evidence>
<evidence type="ECO:0000256" key="2">
    <source>
        <dbReference type="ARBA" id="ARBA00022448"/>
    </source>
</evidence>
<dbReference type="AlphaFoldDB" id="A0A0L0G586"/>
<reference evidence="10 11" key="1">
    <citation type="submission" date="2011-02" db="EMBL/GenBank/DDBJ databases">
        <title>The Genome Sequence of Sphaeroforma arctica JP610.</title>
        <authorList>
            <consortium name="The Broad Institute Genome Sequencing Platform"/>
            <person name="Russ C."/>
            <person name="Cuomo C."/>
            <person name="Young S.K."/>
            <person name="Zeng Q."/>
            <person name="Gargeya S."/>
            <person name="Alvarado L."/>
            <person name="Berlin A."/>
            <person name="Chapman S.B."/>
            <person name="Chen Z."/>
            <person name="Freedman E."/>
            <person name="Gellesch M."/>
            <person name="Goldberg J."/>
            <person name="Griggs A."/>
            <person name="Gujja S."/>
            <person name="Heilman E."/>
            <person name="Heiman D."/>
            <person name="Howarth C."/>
            <person name="Mehta T."/>
            <person name="Neiman D."/>
            <person name="Pearson M."/>
            <person name="Roberts A."/>
            <person name="Saif S."/>
            <person name="Shea T."/>
            <person name="Shenoy N."/>
            <person name="Sisk P."/>
            <person name="Stolte C."/>
            <person name="Sykes S."/>
            <person name="White J."/>
            <person name="Yandava C."/>
            <person name="Burger G."/>
            <person name="Gray M.W."/>
            <person name="Holland P.W.H."/>
            <person name="King N."/>
            <person name="Lang F.B.F."/>
            <person name="Roger A.J."/>
            <person name="Ruiz-Trillo I."/>
            <person name="Haas B."/>
            <person name="Nusbaum C."/>
            <person name="Birren B."/>
        </authorList>
    </citation>
    <scope>NUCLEOTIDE SEQUENCE [LARGE SCALE GENOMIC DNA]</scope>
    <source>
        <strain evidence="10 11">JP610</strain>
    </source>
</reference>
<keyword evidence="11" id="KW-1185">Reference proteome</keyword>
<dbReference type="InterPro" id="IPR007949">
    <property type="entry name" value="SDA1_MD"/>
</dbReference>
<dbReference type="GO" id="GO:0042273">
    <property type="term" value="P:ribosomal large subunit biogenesis"/>
    <property type="evidence" value="ECO:0007669"/>
    <property type="project" value="UniProtKB-UniRule"/>
</dbReference>
<evidence type="ECO:0000256" key="1">
    <source>
        <dbReference type="ARBA" id="ARBA00005783"/>
    </source>
</evidence>
<dbReference type="Proteomes" id="UP000054560">
    <property type="component" value="Unassembled WGS sequence"/>
</dbReference>
<feature type="domain" description="SDA1 middle" evidence="8">
    <location>
        <begin position="290"/>
        <end position="425"/>
    </location>
</feature>
<feature type="domain" description="SDA1 N-terminal" evidence="9">
    <location>
        <begin position="1"/>
        <end position="148"/>
    </location>
</feature>
<dbReference type="GeneID" id="25904225"/>
<keyword evidence="5 6" id="KW-0539">Nucleus</keyword>
<evidence type="ECO:0000256" key="6">
    <source>
        <dbReference type="RuleBase" id="RU365057"/>
    </source>
</evidence>
<feature type="domain" description="SDA1 N-terminal" evidence="9">
    <location>
        <begin position="157"/>
        <end position="228"/>
    </location>
</feature>
<comment type="subcellular location">
    <subcellularLocation>
        <location evidence="6">Nucleus</location>
        <location evidence="6">Nucleolus</location>
    </subcellularLocation>
</comment>
<protein>
    <recommendedName>
        <fullName evidence="6">Protein SDA1</fullName>
    </recommendedName>
</protein>
<dbReference type="PANTHER" id="PTHR12730">
    <property type="entry name" value="HSDA/SDA1-RELATED"/>
    <property type="match status" value="1"/>
</dbReference>
<feature type="region of interest" description="Disordered" evidence="7">
    <location>
        <begin position="431"/>
        <end position="456"/>
    </location>
</feature>
<evidence type="ECO:0000313" key="11">
    <source>
        <dbReference type="Proteomes" id="UP000054560"/>
    </source>
</evidence>
<organism evidence="10 11">
    <name type="scientific">Sphaeroforma arctica JP610</name>
    <dbReference type="NCBI Taxonomy" id="667725"/>
    <lineage>
        <taxon>Eukaryota</taxon>
        <taxon>Ichthyosporea</taxon>
        <taxon>Ichthyophonida</taxon>
        <taxon>Sphaeroforma</taxon>
    </lineage>
</organism>
<comment type="function">
    <text evidence="6">Required for 60S pre-ribosomal subunits export to the cytoplasm.</text>
</comment>
<dbReference type="GO" id="GO:0015031">
    <property type="term" value="P:protein transport"/>
    <property type="evidence" value="ECO:0007669"/>
    <property type="project" value="UniProtKB-KW"/>
</dbReference>
<feature type="region of interest" description="Disordered" evidence="7">
    <location>
        <begin position="283"/>
        <end position="346"/>
    </location>
</feature>
<dbReference type="InterPro" id="IPR027312">
    <property type="entry name" value="Sda1"/>
</dbReference>
<dbReference type="STRING" id="667725.A0A0L0G586"/>
<keyword evidence="3 6" id="KW-0690">Ribosome biogenesis</keyword>
<gene>
    <name evidence="10" type="ORF">SARC_03721</name>
</gene>
<dbReference type="GO" id="GO:0000055">
    <property type="term" value="P:ribosomal large subunit export from nucleus"/>
    <property type="evidence" value="ECO:0007669"/>
    <property type="project" value="UniProtKB-UniRule"/>
</dbReference>
<feature type="region of interest" description="Disordered" evidence="7">
    <location>
        <begin position="469"/>
        <end position="495"/>
    </location>
</feature>
<feature type="compositionally biased region" description="Acidic residues" evidence="7">
    <location>
        <begin position="291"/>
        <end position="315"/>
    </location>
</feature>
<dbReference type="OrthoDB" id="2196187at2759"/>
<keyword evidence="2 6" id="KW-0813">Transport</keyword>
<accession>A0A0L0G586</accession>
<evidence type="ECO:0000256" key="4">
    <source>
        <dbReference type="ARBA" id="ARBA00022927"/>
    </source>
</evidence>
<dbReference type="RefSeq" id="XP_014157961.1">
    <property type="nucleotide sequence ID" value="XM_014302486.1"/>
</dbReference>
<sequence>MMFQFVNDEDPIAAHMSVMVMVELYRKGAWQDRKTVNVMAAACLSPHMKVVVAALQFFLGIDNQLIMDREEEKGGDDGHEELVAAQMAQRVGKKTKSKARQVDRVRHAVKKENRRQGADDVGTANFSALHLINDPQGLAEKLFTNLKKYVACTHTLIWWCVLLACHEIVPPDTVEQMITALANNFVTERCSSEVMTVGLNSIRGMCTRSPLAMSSTLMSDLAEYKSYKDKSVMMAARALIGLFRDINPEVLPKKDRGFAASTEGYTAANYGETRVADHVPGAEYLKQPGDESSDEEPEEDGWDSDDSFENGDIEGDWVKVHDGDDRPIDDGEKKAPMTQEEMVASRDAAKLASVSRVFTEDDFKRIKRGKVEAAMLGNNSKRKRGAEDTSNFRRHDEIVDVNDIEKLSKRQKMDKEARRETVLEGRVDREKYMSKRARRKAIGEVGMTQKENSKKKNFLMVSRSFAVHSKKTIKQVEKIRQNRASRKKNSKMMRK</sequence>
<comment type="similarity">
    <text evidence="1 6">Belongs to the SDA1 family.</text>
</comment>
<feature type="compositionally biased region" description="Basic and acidic residues" evidence="7">
    <location>
        <begin position="316"/>
        <end position="335"/>
    </location>
</feature>
<dbReference type="eggNOG" id="KOG2229">
    <property type="taxonomic scope" value="Eukaryota"/>
</dbReference>
<evidence type="ECO:0000256" key="7">
    <source>
        <dbReference type="SAM" id="MobiDB-lite"/>
    </source>
</evidence>
<name>A0A0L0G586_9EUKA</name>
<evidence type="ECO:0000256" key="3">
    <source>
        <dbReference type="ARBA" id="ARBA00022517"/>
    </source>
</evidence>
<dbReference type="Pfam" id="PF05285">
    <property type="entry name" value="SDA1_dom"/>
    <property type="match status" value="1"/>
</dbReference>
<feature type="compositionally biased region" description="Basic residues" evidence="7">
    <location>
        <begin position="481"/>
        <end position="495"/>
    </location>
</feature>
<dbReference type="PANTHER" id="PTHR12730:SF0">
    <property type="entry name" value="PROTEIN SDA1 HOMOLOG"/>
    <property type="match status" value="1"/>
</dbReference>
<evidence type="ECO:0000313" key="10">
    <source>
        <dbReference type="EMBL" id="KNC84059.1"/>
    </source>
</evidence>
<evidence type="ECO:0000256" key="5">
    <source>
        <dbReference type="ARBA" id="ARBA00023242"/>
    </source>
</evidence>